<name>A0A844ZUP9_9SPHN</name>
<dbReference type="PROSITE" id="PS51904">
    <property type="entry name" value="GLYCOSYL_HYDROL_F25_2"/>
    <property type="match status" value="1"/>
</dbReference>
<dbReference type="GO" id="GO:0003796">
    <property type="term" value="F:lysozyme activity"/>
    <property type="evidence" value="ECO:0007669"/>
    <property type="project" value="InterPro"/>
</dbReference>
<accession>A0A844ZUP9</accession>
<dbReference type="Gene3D" id="3.20.20.80">
    <property type="entry name" value="Glycosidases"/>
    <property type="match status" value="1"/>
</dbReference>
<dbReference type="Pfam" id="PF01183">
    <property type="entry name" value="Glyco_hydro_25"/>
    <property type="match status" value="1"/>
</dbReference>
<dbReference type="InterPro" id="IPR017853">
    <property type="entry name" value="GH"/>
</dbReference>
<protein>
    <submittedName>
        <fullName evidence="3">Lysozyme</fullName>
    </submittedName>
</protein>
<dbReference type="EMBL" id="WTYX01000002">
    <property type="protein sequence ID" value="MXO91713.1"/>
    <property type="molecule type" value="Genomic_DNA"/>
</dbReference>
<keyword evidence="2" id="KW-0472">Membrane</keyword>
<evidence type="ECO:0000313" key="3">
    <source>
        <dbReference type="EMBL" id="MXO91713.1"/>
    </source>
</evidence>
<comment type="caution">
    <text evidence="3">The sequence shown here is derived from an EMBL/GenBank/DDBJ whole genome shotgun (WGS) entry which is preliminary data.</text>
</comment>
<organism evidence="3 4">
    <name type="scientific">Pontixanthobacter aquaemixtae</name>
    <dbReference type="NCBI Taxonomy" id="1958940"/>
    <lineage>
        <taxon>Bacteria</taxon>
        <taxon>Pseudomonadati</taxon>
        <taxon>Pseudomonadota</taxon>
        <taxon>Alphaproteobacteria</taxon>
        <taxon>Sphingomonadales</taxon>
        <taxon>Erythrobacteraceae</taxon>
        <taxon>Pontixanthobacter</taxon>
    </lineage>
</organism>
<gene>
    <name evidence="3" type="ORF">GRI41_12825</name>
</gene>
<dbReference type="RefSeq" id="WP_160605431.1">
    <property type="nucleotide sequence ID" value="NZ_WTYX01000002.1"/>
</dbReference>
<feature type="transmembrane region" description="Helical" evidence="2">
    <location>
        <begin position="12"/>
        <end position="31"/>
    </location>
</feature>
<dbReference type="Proteomes" id="UP000442714">
    <property type="component" value="Unassembled WGS sequence"/>
</dbReference>
<keyword evidence="2" id="KW-1133">Transmembrane helix</keyword>
<dbReference type="OrthoDB" id="9798192at2"/>
<dbReference type="CDD" id="cd00599">
    <property type="entry name" value="GH25_muramidase"/>
    <property type="match status" value="1"/>
</dbReference>
<dbReference type="InterPro" id="IPR002053">
    <property type="entry name" value="Glyco_hydro_25"/>
</dbReference>
<evidence type="ECO:0000313" key="4">
    <source>
        <dbReference type="Proteomes" id="UP000442714"/>
    </source>
</evidence>
<sequence length="233" mass="25663">MARRRKSAGWGIRIAGFLLLAGLAAGAWFWWDLQKWTPSEDAYPDQGVLIGQGNGAVNFNTLAALGANFVYLESSIGNHGLDQRFAKNFAAAKEAGLEVGAVHHFDPCALADGQSANFFTIVPRERGLMPPVIALAETAENCEKRVSDAAVESELMTLINQIENHTGKPAILKVDPAFEAAYEISARLERNLWVTRTRFAPTYARRPWLLWSANEALRSEASEQPVEWVVVQP</sequence>
<dbReference type="AlphaFoldDB" id="A0A844ZUP9"/>
<keyword evidence="2" id="KW-0812">Transmembrane</keyword>
<proteinExistence type="inferred from homology"/>
<dbReference type="SUPFAM" id="SSF51445">
    <property type="entry name" value="(Trans)glycosidases"/>
    <property type="match status" value="1"/>
</dbReference>
<dbReference type="GO" id="GO:0009253">
    <property type="term" value="P:peptidoglycan catabolic process"/>
    <property type="evidence" value="ECO:0007669"/>
    <property type="project" value="InterPro"/>
</dbReference>
<comment type="similarity">
    <text evidence="1">Belongs to the glycosyl hydrolase 25 family.</text>
</comment>
<keyword evidence="4" id="KW-1185">Reference proteome</keyword>
<evidence type="ECO:0000256" key="2">
    <source>
        <dbReference type="SAM" id="Phobius"/>
    </source>
</evidence>
<reference evidence="3 4" key="1">
    <citation type="submission" date="2019-12" db="EMBL/GenBank/DDBJ databases">
        <title>Genomic-based taxomic classification of the family Erythrobacteraceae.</title>
        <authorList>
            <person name="Xu L."/>
        </authorList>
    </citation>
    <scope>NUCLEOTIDE SEQUENCE [LARGE SCALE GENOMIC DNA]</scope>
    <source>
        <strain evidence="3 4">KCTC 52763</strain>
    </source>
</reference>
<dbReference type="GO" id="GO:0016998">
    <property type="term" value="P:cell wall macromolecule catabolic process"/>
    <property type="evidence" value="ECO:0007669"/>
    <property type="project" value="InterPro"/>
</dbReference>
<evidence type="ECO:0000256" key="1">
    <source>
        <dbReference type="ARBA" id="ARBA00010646"/>
    </source>
</evidence>